<comment type="caution">
    <text evidence="13">The sequence shown here is derived from an EMBL/GenBank/DDBJ whole genome shotgun (WGS) entry which is preliminary data.</text>
</comment>
<dbReference type="InterPro" id="IPR050298">
    <property type="entry name" value="Gram-neg_bact_OMP"/>
</dbReference>
<keyword evidence="6 11" id="KW-0732">Signal</keyword>
<keyword evidence="9" id="KW-0472">Membrane</keyword>
<protein>
    <submittedName>
        <fullName evidence="13">Porin</fullName>
    </submittedName>
</protein>
<keyword evidence="3" id="KW-0813">Transport</keyword>
<evidence type="ECO:0000313" key="14">
    <source>
        <dbReference type="Proteomes" id="UP000711178"/>
    </source>
</evidence>
<evidence type="ECO:0000313" key="13">
    <source>
        <dbReference type="EMBL" id="MBW8289347.1"/>
    </source>
</evidence>
<name>A0ABS7FH08_9NEIS</name>
<evidence type="ECO:0000259" key="12">
    <source>
        <dbReference type="Pfam" id="PF13609"/>
    </source>
</evidence>
<dbReference type="EMBL" id="JAHDTB010000017">
    <property type="protein sequence ID" value="MBW8289347.1"/>
    <property type="molecule type" value="Genomic_DNA"/>
</dbReference>
<dbReference type="PANTHER" id="PTHR34501">
    <property type="entry name" value="PROTEIN YDDL-RELATED"/>
    <property type="match status" value="1"/>
</dbReference>
<comment type="subunit">
    <text evidence="2">Homotrimer.</text>
</comment>
<feature type="chain" id="PRO_5047369876" evidence="11">
    <location>
        <begin position="20"/>
        <end position="362"/>
    </location>
</feature>
<dbReference type="GeneID" id="89685243"/>
<evidence type="ECO:0000256" key="8">
    <source>
        <dbReference type="ARBA" id="ARBA00023114"/>
    </source>
</evidence>
<dbReference type="Pfam" id="PF13609">
    <property type="entry name" value="Porin_4"/>
    <property type="match status" value="1"/>
</dbReference>
<keyword evidence="14" id="KW-1185">Reference proteome</keyword>
<dbReference type="InterPro" id="IPR002299">
    <property type="entry name" value="Porin_Neis"/>
</dbReference>
<evidence type="ECO:0000256" key="11">
    <source>
        <dbReference type="SAM" id="SignalP"/>
    </source>
</evidence>
<organism evidence="13 14">
    <name type="scientific">Chromobacterium subtsugae</name>
    <dbReference type="NCBI Taxonomy" id="251747"/>
    <lineage>
        <taxon>Bacteria</taxon>
        <taxon>Pseudomonadati</taxon>
        <taxon>Pseudomonadota</taxon>
        <taxon>Betaproteobacteria</taxon>
        <taxon>Neisseriales</taxon>
        <taxon>Chromobacteriaceae</taxon>
        <taxon>Chromobacterium</taxon>
    </lineage>
</organism>
<dbReference type="CDD" id="cd00342">
    <property type="entry name" value="gram_neg_porins"/>
    <property type="match status" value="1"/>
</dbReference>
<evidence type="ECO:0000256" key="5">
    <source>
        <dbReference type="ARBA" id="ARBA00022692"/>
    </source>
</evidence>
<evidence type="ECO:0000256" key="10">
    <source>
        <dbReference type="ARBA" id="ARBA00023237"/>
    </source>
</evidence>
<gene>
    <name evidence="13" type="ORF">KIF53_17070</name>
</gene>
<keyword evidence="8" id="KW-0626">Porin</keyword>
<sequence>MKKTLIALAVATLPAAAFADVTIYGQIKAGVENVDAGGMNKTNIDDLGSRIGFKGSEDLGNGLKAIWQVESGLDIDGSNRQGYGSFASRESFIGLDTGFGKVRLGNISTFSDSNMSVVNPWESSSNALQLNAFTRDDIRVKNAIRFDTANYGGFQGALLYGTKEVKNGTFANANTDSAQRETYNLGLSYENSGFFGKYQYIHETPVVVTVAGAGVKTQANDSHRLEAGYNANNLLLAVGYRNDRGDSTISPLSFLKDANVPTNGSKYKSQEYALTAAYTLGAFTPKFSYAQGQDVKIDGASSPDSGYKQFLVGVDYQMSKRTVVGLQYGEVKADQAIFSNAADGSSAGNKLRGLGLNMVHSF</sequence>
<feature type="signal peptide" evidence="11">
    <location>
        <begin position="1"/>
        <end position="19"/>
    </location>
</feature>
<feature type="domain" description="Porin" evidence="12">
    <location>
        <begin position="7"/>
        <end position="334"/>
    </location>
</feature>
<evidence type="ECO:0000256" key="2">
    <source>
        <dbReference type="ARBA" id="ARBA00011233"/>
    </source>
</evidence>
<dbReference type="InterPro" id="IPR001702">
    <property type="entry name" value="Porin_Gram-ve"/>
</dbReference>
<accession>A0ABS7FH08</accession>
<keyword evidence="7" id="KW-0406">Ion transport</keyword>
<dbReference type="Proteomes" id="UP000711178">
    <property type="component" value="Unassembled WGS sequence"/>
</dbReference>
<dbReference type="SUPFAM" id="SSF56935">
    <property type="entry name" value="Porins"/>
    <property type="match status" value="1"/>
</dbReference>
<dbReference type="InterPro" id="IPR033900">
    <property type="entry name" value="Gram_neg_porin_domain"/>
</dbReference>
<keyword evidence="5" id="KW-0812">Transmembrane</keyword>
<dbReference type="InterPro" id="IPR023614">
    <property type="entry name" value="Porin_dom_sf"/>
</dbReference>
<comment type="subcellular location">
    <subcellularLocation>
        <location evidence="1">Cell outer membrane</location>
        <topology evidence="1">Multi-pass membrane protein</topology>
    </subcellularLocation>
</comment>
<evidence type="ECO:0000256" key="1">
    <source>
        <dbReference type="ARBA" id="ARBA00004571"/>
    </source>
</evidence>
<keyword evidence="10" id="KW-0998">Cell outer membrane</keyword>
<keyword evidence="4" id="KW-1134">Transmembrane beta strand</keyword>
<evidence type="ECO:0000256" key="4">
    <source>
        <dbReference type="ARBA" id="ARBA00022452"/>
    </source>
</evidence>
<dbReference type="Gene3D" id="2.40.160.10">
    <property type="entry name" value="Porin"/>
    <property type="match status" value="1"/>
</dbReference>
<dbReference type="PANTHER" id="PTHR34501:SF9">
    <property type="entry name" value="MAJOR OUTER MEMBRANE PROTEIN P.IA"/>
    <property type="match status" value="1"/>
</dbReference>
<evidence type="ECO:0000256" key="3">
    <source>
        <dbReference type="ARBA" id="ARBA00022448"/>
    </source>
</evidence>
<dbReference type="RefSeq" id="WP_047237305.1">
    <property type="nucleotide sequence ID" value="NZ_CP142381.1"/>
</dbReference>
<evidence type="ECO:0000256" key="7">
    <source>
        <dbReference type="ARBA" id="ARBA00023065"/>
    </source>
</evidence>
<proteinExistence type="predicted"/>
<reference evidence="13 14" key="1">
    <citation type="submission" date="2021-05" db="EMBL/GenBank/DDBJ databases">
        <title>Draft Whole Genome Sequencing Of Biosensor Chromobacterium violaceum Strain CV026 Reveals A Regulatory RNA In Chromobacterium violaceum Phenotype Regulatory Network.</title>
        <authorList>
            <person name="Hong K.W."/>
            <person name="Chan K.G."/>
            <person name="Chang C.-Y."/>
        </authorList>
    </citation>
    <scope>NUCLEOTIDE SEQUENCE [LARGE SCALE GENOMIC DNA]</scope>
    <source>
        <strain evidence="13 14">ATCC 31532</strain>
    </source>
</reference>
<dbReference type="PRINTS" id="PR00182">
    <property type="entry name" value="ECOLNEIPORIN"/>
</dbReference>
<evidence type="ECO:0000256" key="9">
    <source>
        <dbReference type="ARBA" id="ARBA00023136"/>
    </source>
</evidence>
<evidence type="ECO:0000256" key="6">
    <source>
        <dbReference type="ARBA" id="ARBA00022729"/>
    </source>
</evidence>
<dbReference type="PRINTS" id="PR00184">
    <property type="entry name" value="NEISSPPORIN"/>
</dbReference>